<proteinExistence type="predicted"/>
<dbReference type="STRING" id="1121022.GCA_000376105_04301"/>
<dbReference type="OrthoDB" id="9814952at2"/>
<keyword evidence="3" id="KW-1185">Reference proteome</keyword>
<gene>
    <name evidence="2" type="ORF">ABENE_18000</name>
</gene>
<sequence>MAERQINDLHREITFRSGFASRADRYIQRIVDYCLGLDTFPERGKVRDDLMPGLRTVGFERRVTIAYFVTGEVVLIEGVYYAGQNFEESF</sequence>
<name>V4PF33_9CAUL</name>
<dbReference type="EMBL" id="AWGB01000050">
    <property type="protein sequence ID" value="ESQ86726.1"/>
    <property type="molecule type" value="Genomic_DNA"/>
</dbReference>
<evidence type="ECO:0000256" key="1">
    <source>
        <dbReference type="ARBA" id="ARBA00022649"/>
    </source>
</evidence>
<dbReference type="eggNOG" id="COG3668">
    <property type="taxonomic scope" value="Bacteria"/>
</dbReference>
<evidence type="ECO:0008006" key="4">
    <source>
        <dbReference type="Google" id="ProtNLM"/>
    </source>
</evidence>
<accession>V4PF33</accession>
<keyword evidence="1" id="KW-1277">Toxin-antitoxin system</keyword>
<dbReference type="InterPro" id="IPR035093">
    <property type="entry name" value="RelE/ParE_toxin_dom_sf"/>
</dbReference>
<protein>
    <recommendedName>
        <fullName evidence="4">Plasmid stabilization protein</fullName>
    </recommendedName>
</protein>
<dbReference type="Proteomes" id="UP000017837">
    <property type="component" value="Unassembled WGS sequence"/>
</dbReference>
<dbReference type="InterPro" id="IPR007712">
    <property type="entry name" value="RelE/ParE_toxin"/>
</dbReference>
<reference evidence="2 3" key="1">
    <citation type="journal article" date="2014" name="Nature">
        <title>Sequential evolution of bacterial morphology by co-option of a developmental regulator.</title>
        <authorList>
            <person name="Jiang C."/>
            <person name="Brown P.J."/>
            <person name="Ducret A."/>
            <person name="Brun Y.V."/>
        </authorList>
    </citation>
    <scope>NUCLEOTIDE SEQUENCE [LARGE SCALE GENOMIC DNA]</scope>
    <source>
        <strain evidence="2 3">DSM 16100</strain>
    </source>
</reference>
<evidence type="ECO:0000313" key="2">
    <source>
        <dbReference type="EMBL" id="ESQ86726.1"/>
    </source>
</evidence>
<dbReference type="Gene3D" id="3.30.2310.20">
    <property type="entry name" value="RelE-like"/>
    <property type="match status" value="1"/>
</dbReference>
<dbReference type="PATRIC" id="fig|1121022.4.peg.3679"/>
<evidence type="ECO:0000313" key="3">
    <source>
        <dbReference type="Proteomes" id="UP000017837"/>
    </source>
</evidence>
<dbReference type="AlphaFoldDB" id="V4PF33"/>
<organism evidence="2 3">
    <name type="scientific">Asticcacaulis benevestitus DSM 16100 = ATCC BAA-896</name>
    <dbReference type="NCBI Taxonomy" id="1121022"/>
    <lineage>
        <taxon>Bacteria</taxon>
        <taxon>Pseudomonadati</taxon>
        <taxon>Pseudomonadota</taxon>
        <taxon>Alphaproteobacteria</taxon>
        <taxon>Caulobacterales</taxon>
        <taxon>Caulobacteraceae</taxon>
        <taxon>Asticcacaulis</taxon>
    </lineage>
</organism>
<comment type="caution">
    <text evidence="2">The sequence shown here is derived from an EMBL/GenBank/DDBJ whole genome shotgun (WGS) entry which is preliminary data.</text>
</comment>
<dbReference type="Pfam" id="PF05016">
    <property type="entry name" value="ParE_toxin"/>
    <property type="match status" value="1"/>
</dbReference>